<protein>
    <submittedName>
        <fullName evidence="1">Uncharacterized protein</fullName>
    </submittedName>
</protein>
<proteinExistence type="predicted"/>
<organism evidence="1 2">
    <name type="scientific">Arthrobacter liuii</name>
    <dbReference type="NCBI Taxonomy" id="1476996"/>
    <lineage>
        <taxon>Bacteria</taxon>
        <taxon>Bacillati</taxon>
        <taxon>Actinomycetota</taxon>
        <taxon>Actinomycetes</taxon>
        <taxon>Micrococcales</taxon>
        <taxon>Micrococcaceae</taxon>
        <taxon>Arthrobacter</taxon>
    </lineage>
</organism>
<sequence>MDVRVVESLVMAEIGDGVLTALFPVEHCARWEFGPWAPLMGWFKQRPGLTRALGVAQVAGALAVSASLSKTPGRAWKK</sequence>
<comment type="caution">
    <text evidence="1">The sequence shown here is derived from an EMBL/GenBank/DDBJ whole genome shotgun (WGS) entry which is preliminary data.</text>
</comment>
<keyword evidence="2" id="KW-1185">Reference proteome</keyword>
<reference evidence="2" key="1">
    <citation type="journal article" date="2019" name="Int. J. Syst. Evol. Microbiol.">
        <title>The Global Catalogue of Microorganisms (GCM) 10K type strain sequencing project: providing services to taxonomists for standard genome sequencing and annotation.</title>
        <authorList>
            <consortium name="The Broad Institute Genomics Platform"/>
            <consortium name="The Broad Institute Genome Sequencing Center for Infectious Disease"/>
            <person name="Wu L."/>
            <person name="Ma J."/>
        </authorList>
    </citation>
    <scope>NUCLEOTIDE SEQUENCE [LARGE SCALE GENOMIC DNA]</scope>
    <source>
        <strain evidence="2">CGMCC 1.12778</strain>
    </source>
</reference>
<evidence type="ECO:0000313" key="2">
    <source>
        <dbReference type="Proteomes" id="UP000643279"/>
    </source>
</evidence>
<dbReference type="EMBL" id="BMFW01000002">
    <property type="protein sequence ID" value="GGH91024.1"/>
    <property type="molecule type" value="Genomic_DNA"/>
</dbReference>
<gene>
    <name evidence="1" type="ORF">GCM10007170_06200</name>
</gene>
<dbReference type="RefSeq" id="WP_188570215.1">
    <property type="nucleotide sequence ID" value="NZ_BMFW01000002.1"/>
</dbReference>
<evidence type="ECO:0000313" key="1">
    <source>
        <dbReference type="EMBL" id="GGH91024.1"/>
    </source>
</evidence>
<dbReference type="Proteomes" id="UP000643279">
    <property type="component" value="Unassembled WGS sequence"/>
</dbReference>
<accession>A0ABQ2AIV0</accession>
<name>A0ABQ2AIV0_9MICC</name>